<dbReference type="GO" id="GO:0043190">
    <property type="term" value="C:ATP-binding cassette (ABC) transporter complex"/>
    <property type="evidence" value="ECO:0007669"/>
    <property type="project" value="TreeGrafter"/>
</dbReference>
<dbReference type="Pfam" id="PF03739">
    <property type="entry name" value="LptF_LptG"/>
    <property type="match status" value="1"/>
</dbReference>
<feature type="transmembrane region" description="Helical" evidence="6">
    <location>
        <begin position="340"/>
        <end position="360"/>
    </location>
</feature>
<dbReference type="PANTHER" id="PTHR33529:SF2">
    <property type="entry name" value="LIPOPOLYSACCHARIDE EXPORT SYSTEM PERMEASE PROTEIN LPTG"/>
    <property type="match status" value="1"/>
</dbReference>
<evidence type="ECO:0000256" key="2">
    <source>
        <dbReference type="ARBA" id="ARBA00022475"/>
    </source>
</evidence>
<proteinExistence type="predicted"/>
<dbReference type="RefSeq" id="WP_135994364.1">
    <property type="nucleotide sequence ID" value="NZ_CP071057.1"/>
</dbReference>
<evidence type="ECO:0000256" key="4">
    <source>
        <dbReference type="ARBA" id="ARBA00022989"/>
    </source>
</evidence>
<feature type="transmembrane region" description="Helical" evidence="6">
    <location>
        <begin position="7"/>
        <end position="30"/>
    </location>
</feature>
<reference evidence="7 8" key="1">
    <citation type="journal article" date="2017" name="Int. J. Syst. Evol. Microbiol.">
        <title>Marinicauda algicola sp. nov., isolated from a marine red alga Rhodosorus marinus.</title>
        <authorList>
            <person name="Jeong S.E."/>
            <person name="Jeon S.H."/>
            <person name="Chun B.H."/>
            <person name="Kim D.W."/>
            <person name="Jeon C.O."/>
        </authorList>
    </citation>
    <scope>NUCLEOTIDE SEQUENCE [LARGE SCALE GENOMIC DNA]</scope>
    <source>
        <strain evidence="7 8">JCM 31718</strain>
    </source>
</reference>
<gene>
    <name evidence="7" type="ORF">E5163_01630</name>
</gene>
<keyword evidence="2" id="KW-1003">Cell membrane</keyword>
<dbReference type="Proteomes" id="UP000308054">
    <property type="component" value="Unassembled WGS sequence"/>
</dbReference>
<dbReference type="OrthoDB" id="9798468at2"/>
<keyword evidence="3 6" id="KW-0812">Transmembrane</keyword>
<dbReference type="EMBL" id="SRXW01000001">
    <property type="protein sequence ID" value="TGY89867.1"/>
    <property type="molecule type" value="Genomic_DNA"/>
</dbReference>
<dbReference type="PANTHER" id="PTHR33529">
    <property type="entry name" value="SLR0882 PROTEIN-RELATED"/>
    <property type="match status" value="1"/>
</dbReference>
<protein>
    <submittedName>
        <fullName evidence="7">LptF/LptG family permease</fullName>
    </submittedName>
</protein>
<evidence type="ECO:0000256" key="5">
    <source>
        <dbReference type="ARBA" id="ARBA00023136"/>
    </source>
</evidence>
<evidence type="ECO:0000313" key="8">
    <source>
        <dbReference type="Proteomes" id="UP000308054"/>
    </source>
</evidence>
<comment type="caution">
    <text evidence="7">The sequence shown here is derived from an EMBL/GenBank/DDBJ whole genome shotgun (WGS) entry which is preliminary data.</text>
</comment>
<accession>A0A4S2H2P6</accession>
<feature type="transmembrane region" description="Helical" evidence="6">
    <location>
        <begin position="281"/>
        <end position="300"/>
    </location>
</feature>
<evidence type="ECO:0000256" key="1">
    <source>
        <dbReference type="ARBA" id="ARBA00004651"/>
    </source>
</evidence>
<evidence type="ECO:0000256" key="6">
    <source>
        <dbReference type="SAM" id="Phobius"/>
    </source>
</evidence>
<feature type="transmembrane region" description="Helical" evidence="6">
    <location>
        <begin position="60"/>
        <end position="79"/>
    </location>
</feature>
<evidence type="ECO:0000313" key="7">
    <source>
        <dbReference type="EMBL" id="TGY89867.1"/>
    </source>
</evidence>
<dbReference type="AlphaFoldDB" id="A0A4S2H2P6"/>
<dbReference type="GO" id="GO:0015920">
    <property type="term" value="P:lipopolysaccharide transport"/>
    <property type="evidence" value="ECO:0007669"/>
    <property type="project" value="TreeGrafter"/>
</dbReference>
<keyword evidence="5 6" id="KW-0472">Membrane</keyword>
<dbReference type="InterPro" id="IPR005495">
    <property type="entry name" value="LptG/LptF_permease"/>
</dbReference>
<keyword evidence="4 6" id="KW-1133">Transmembrane helix</keyword>
<feature type="transmembrane region" description="Helical" evidence="6">
    <location>
        <begin position="307"/>
        <end position="325"/>
    </location>
</feature>
<sequence length="365" mass="39064">MKTLSRYLFVQTLLGVAAAAVVIVAVIILVDFVETSRDIATRASISPLQAIRLTLLKAPLLVQETLPFIVLFGTLWTFFRLNRRSELIVMRASGFSAWRILGPAAVLALLLGIIGSTVLNPVGAMTQARFELIRERLLEGQTGAAAVATGPVWLREETPEGFTIITATGFDPDEGELDGPVFRSYIRTTEGAPRLDRRIEAALARLAGGFWSLEDAVELTEDAPRTVLGDVALPTSIGRQALFERARSPGGVSFWNLPGVIASAREAGLSTRPYELRLQALLAQPLTLVAAALLAVAATLRLVRLGGAARFALAGGTAGFLLYFMQELMISLGSAGTLDTVSAVWSAPAIFVLCALFYIAHTEDG</sequence>
<keyword evidence="8" id="KW-1185">Reference proteome</keyword>
<comment type="subcellular location">
    <subcellularLocation>
        <location evidence="1">Cell membrane</location>
        <topology evidence="1">Multi-pass membrane protein</topology>
    </subcellularLocation>
</comment>
<organism evidence="7 8">
    <name type="scientific">Marinicauda algicola</name>
    <dbReference type="NCBI Taxonomy" id="2029849"/>
    <lineage>
        <taxon>Bacteria</taxon>
        <taxon>Pseudomonadati</taxon>
        <taxon>Pseudomonadota</taxon>
        <taxon>Alphaproteobacteria</taxon>
        <taxon>Maricaulales</taxon>
        <taxon>Maricaulaceae</taxon>
        <taxon>Marinicauda</taxon>
    </lineage>
</organism>
<feature type="transmembrane region" description="Helical" evidence="6">
    <location>
        <begin position="100"/>
        <end position="119"/>
    </location>
</feature>
<evidence type="ECO:0000256" key="3">
    <source>
        <dbReference type="ARBA" id="ARBA00022692"/>
    </source>
</evidence>
<name>A0A4S2H2P6_9PROT</name>